<dbReference type="InterPro" id="IPR036291">
    <property type="entry name" value="NAD(P)-bd_dom_sf"/>
</dbReference>
<evidence type="ECO:0000256" key="2">
    <source>
        <dbReference type="ARBA" id="ARBA00023002"/>
    </source>
</evidence>
<dbReference type="PANTHER" id="PTHR43245:SF51">
    <property type="entry name" value="SHORT CHAIN DEHYDROGENASE_REDUCTASE FAMILY 42E, MEMBER 2"/>
    <property type="match status" value="1"/>
</dbReference>
<comment type="similarity">
    <text evidence="1 3">Belongs to the 3-beta-HSD family.</text>
</comment>
<dbReference type="SUPFAM" id="SSF51735">
    <property type="entry name" value="NAD(P)-binding Rossmann-fold domains"/>
    <property type="match status" value="1"/>
</dbReference>
<evidence type="ECO:0000256" key="1">
    <source>
        <dbReference type="ARBA" id="ARBA00009219"/>
    </source>
</evidence>
<dbReference type="PANTHER" id="PTHR43245">
    <property type="entry name" value="BIFUNCTIONAL POLYMYXIN RESISTANCE PROTEIN ARNA"/>
    <property type="match status" value="1"/>
</dbReference>
<gene>
    <name evidence="5" type="ORF">QR98_0016080</name>
</gene>
<dbReference type="VEuPathDB" id="VectorBase:SSCA001201"/>
<feature type="transmembrane region" description="Helical" evidence="3">
    <location>
        <begin position="285"/>
        <end position="304"/>
    </location>
</feature>
<reference evidence="5 6" key="1">
    <citation type="journal article" date="2015" name="Parasit. Vectors">
        <title>Draft genome of the scabies mite.</title>
        <authorList>
            <person name="Rider S.D.Jr."/>
            <person name="Morgan M.S."/>
            <person name="Arlian L.G."/>
        </authorList>
    </citation>
    <scope>NUCLEOTIDE SEQUENCE [LARGE SCALE GENOMIC DNA]</scope>
    <source>
        <strain evidence="5">Arlian Lab</strain>
    </source>
</reference>
<keyword evidence="3" id="KW-1133">Transmembrane helix</keyword>
<feature type="domain" description="3-beta hydroxysteroid dehydrogenase/isomerase" evidence="4">
    <location>
        <begin position="11"/>
        <end position="283"/>
    </location>
</feature>
<dbReference type="GO" id="GO:0006694">
    <property type="term" value="P:steroid biosynthetic process"/>
    <property type="evidence" value="ECO:0007669"/>
    <property type="project" value="InterPro"/>
</dbReference>
<dbReference type="Gene3D" id="3.40.50.720">
    <property type="entry name" value="NAD(P)-binding Rossmann-like Domain"/>
    <property type="match status" value="1"/>
</dbReference>
<evidence type="ECO:0000313" key="6">
    <source>
        <dbReference type="Proteomes" id="UP000616769"/>
    </source>
</evidence>
<dbReference type="FunFam" id="3.40.50.720:FF:000495">
    <property type="entry name" value="3 hydroxysteroid dehydrogenase, putative"/>
    <property type="match status" value="1"/>
</dbReference>
<accession>A0A131ZWD2</accession>
<keyword evidence="3" id="KW-0812">Transmembrane</keyword>
<organism evidence="5 6">
    <name type="scientific">Sarcoptes scabiei</name>
    <name type="common">Itch mite</name>
    <name type="synonym">Acarus scabiei</name>
    <dbReference type="NCBI Taxonomy" id="52283"/>
    <lineage>
        <taxon>Eukaryota</taxon>
        <taxon>Metazoa</taxon>
        <taxon>Ecdysozoa</taxon>
        <taxon>Arthropoda</taxon>
        <taxon>Chelicerata</taxon>
        <taxon>Arachnida</taxon>
        <taxon>Acari</taxon>
        <taxon>Acariformes</taxon>
        <taxon>Sarcoptiformes</taxon>
        <taxon>Astigmata</taxon>
        <taxon>Psoroptidia</taxon>
        <taxon>Sarcoptoidea</taxon>
        <taxon>Sarcoptidae</taxon>
        <taxon>Sarcoptinae</taxon>
        <taxon>Sarcoptes</taxon>
    </lineage>
</organism>
<name>A0A131ZWD2_SARSC</name>
<keyword evidence="2 3" id="KW-0560">Oxidoreductase</keyword>
<protein>
    <submittedName>
        <fullName evidence="5">3 beta-hydroxysteroid dehydrogenase type 7-like protein</fullName>
    </submittedName>
</protein>
<dbReference type="Proteomes" id="UP000616769">
    <property type="component" value="Unassembled WGS sequence"/>
</dbReference>
<dbReference type="OrthoDB" id="2735536at2759"/>
<dbReference type="PROSITE" id="PS51257">
    <property type="entry name" value="PROKAR_LIPOPROTEIN"/>
    <property type="match status" value="1"/>
</dbReference>
<evidence type="ECO:0000259" key="4">
    <source>
        <dbReference type="Pfam" id="PF01073"/>
    </source>
</evidence>
<dbReference type="Pfam" id="PF01073">
    <property type="entry name" value="3Beta_HSD"/>
    <property type="match status" value="1"/>
</dbReference>
<dbReference type="AlphaFoldDB" id="A0A131ZWD2"/>
<dbReference type="GO" id="GO:0016616">
    <property type="term" value="F:oxidoreductase activity, acting on the CH-OH group of donors, NAD or NADP as acceptor"/>
    <property type="evidence" value="ECO:0007669"/>
    <property type="project" value="InterPro"/>
</dbReference>
<dbReference type="EMBL" id="JXLN01004384">
    <property type="protein sequence ID" value="KPM03178.1"/>
    <property type="molecule type" value="Genomic_DNA"/>
</dbReference>
<sequence length="363" mass="42066">MIKESHKQIVLVTGSSGCLGQHIVKLLHENDDTVQEIRCFDIKPFQNNLQFKITKEMQIITADIRNEVQLLKALNGVDVIIHCAALIDVSLFPDESELQSINVEATQKLIDCAIECNVPYFIHVSGLEAVIGDDNIYYSTEHTTIQPTKHLLGPYARTKFESDEIVRDANERPLANGIDNLLTVILRPTVFYGEQDNNFITKVFEVAKWNSNLLRRLDNIYIQMHPVYVGNVAHACLRAKEKMLIERNIGGEEFFINDDTKFQNPFDFFEPYLKARGFQLSKRSYPYWLFILIFSFYCCVIKMIRNFIKIKLPSSLTPATITYIVNTYFVNRNKATLRLDYDPLYTNEESHKRSIEYYRNVPI</sequence>
<evidence type="ECO:0000256" key="3">
    <source>
        <dbReference type="RuleBase" id="RU004475"/>
    </source>
</evidence>
<proteinExistence type="inferred from homology"/>
<dbReference type="InterPro" id="IPR050177">
    <property type="entry name" value="Lipid_A_modif_metabolic_enz"/>
</dbReference>
<evidence type="ECO:0000313" key="5">
    <source>
        <dbReference type="EMBL" id="KPM03178.1"/>
    </source>
</evidence>
<dbReference type="InterPro" id="IPR002225">
    <property type="entry name" value="3Beta_OHSteriod_DH/Estase"/>
</dbReference>
<comment type="caution">
    <text evidence="5">The sequence shown here is derived from an EMBL/GenBank/DDBJ whole genome shotgun (WGS) entry which is preliminary data.</text>
</comment>
<keyword evidence="3" id="KW-0472">Membrane</keyword>